<feature type="non-terminal residue" evidence="2">
    <location>
        <position position="1"/>
    </location>
</feature>
<dbReference type="EMBL" id="BARS01016039">
    <property type="protein sequence ID" value="GAF97125.1"/>
    <property type="molecule type" value="Genomic_DNA"/>
</dbReference>
<sequence>AGIRPSRWDPVERSEASGYGPVGRKHDGGIELRDRVNATTTDSGVGEAVEASPTEGA</sequence>
<feature type="compositionally biased region" description="Basic and acidic residues" evidence="1">
    <location>
        <begin position="24"/>
        <end position="36"/>
    </location>
</feature>
<reference evidence="2" key="1">
    <citation type="journal article" date="2014" name="Front. Microbiol.">
        <title>High frequency of phylogenetically diverse reductive dehalogenase-homologous genes in deep subseafloor sedimentary metagenomes.</title>
        <authorList>
            <person name="Kawai M."/>
            <person name="Futagami T."/>
            <person name="Toyoda A."/>
            <person name="Takaki Y."/>
            <person name="Nishi S."/>
            <person name="Hori S."/>
            <person name="Arai W."/>
            <person name="Tsubouchi T."/>
            <person name="Morono Y."/>
            <person name="Uchiyama I."/>
            <person name="Ito T."/>
            <person name="Fujiyama A."/>
            <person name="Inagaki F."/>
            <person name="Takami H."/>
        </authorList>
    </citation>
    <scope>NUCLEOTIDE SEQUENCE</scope>
    <source>
        <strain evidence="2">Expedition CK06-06</strain>
    </source>
</reference>
<gene>
    <name evidence="2" type="ORF">S01H1_26458</name>
</gene>
<organism evidence="2">
    <name type="scientific">marine sediment metagenome</name>
    <dbReference type="NCBI Taxonomy" id="412755"/>
    <lineage>
        <taxon>unclassified sequences</taxon>
        <taxon>metagenomes</taxon>
        <taxon>ecological metagenomes</taxon>
    </lineage>
</organism>
<evidence type="ECO:0000256" key="1">
    <source>
        <dbReference type="SAM" id="MobiDB-lite"/>
    </source>
</evidence>
<feature type="compositionally biased region" description="Basic and acidic residues" evidence="1">
    <location>
        <begin position="1"/>
        <end position="15"/>
    </location>
</feature>
<comment type="caution">
    <text evidence="2">The sequence shown here is derived from an EMBL/GenBank/DDBJ whole genome shotgun (WGS) entry which is preliminary data.</text>
</comment>
<dbReference type="AlphaFoldDB" id="X0V915"/>
<feature type="region of interest" description="Disordered" evidence="1">
    <location>
        <begin position="1"/>
        <end position="57"/>
    </location>
</feature>
<evidence type="ECO:0000313" key="2">
    <source>
        <dbReference type="EMBL" id="GAF97125.1"/>
    </source>
</evidence>
<protein>
    <submittedName>
        <fullName evidence="2">Uncharacterized protein</fullName>
    </submittedName>
</protein>
<accession>X0V915</accession>
<name>X0V915_9ZZZZ</name>
<proteinExistence type="predicted"/>